<feature type="compositionally biased region" description="Gly residues" evidence="4">
    <location>
        <begin position="1048"/>
        <end position="1057"/>
    </location>
</feature>
<feature type="compositionally biased region" description="Low complexity" evidence="4">
    <location>
        <begin position="383"/>
        <end position="394"/>
    </location>
</feature>
<keyword evidence="7" id="KW-1185">Reference proteome</keyword>
<feature type="compositionally biased region" description="Basic and acidic residues" evidence="4">
    <location>
        <begin position="995"/>
        <end position="1047"/>
    </location>
</feature>
<feature type="region of interest" description="Disordered" evidence="4">
    <location>
        <begin position="797"/>
        <end position="928"/>
    </location>
</feature>
<gene>
    <name evidence="6" type="ORF">MKK02DRAFT_39470</name>
</gene>
<evidence type="ECO:0000256" key="4">
    <source>
        <dbReference type="SAM" id="MobiDB-lite"/>
    </source>
</evidence>
<dbReference type="SUPFAM" id="SSF53474">
    <property type="entry name" value="alpha/beta-Hydrolases"/>
    <property type="match status" value="1"/>
</dbReference>
<feature type="compositionally biased region" description="Gly residues" evidence="4">
    <location>
        <begin position="1189"/>
        <end position="1209"/>
    </location>
</feature>
<dbReference type="PROSITE" id="PS01173">
    <property type="entry name" value="LIPASE_GDXG_HIS"/>
    <property type="match status" value="1"/>
</dbReference>
<feature type="compositionally biased region" description="Basic and acidic residues" evidence="4">
    <location>
        <begin position="489"/>
        <end position="507"/>
    </location>
</feature>
<feature type="region of interest" description="Disordered" evidence="4">
    <location>
        <begin position="690"/>
        <end position="719"/>
    </location>
</feature>
<dbReference type="Proteomes" id="UP001164286">
    <property type="component" value="Unassembled WGS sequence"/>
</dbReference>
<proteinExistence type="inferred from homology"/>
<evidence type="ECO:0000313" key="6">
    <source>
        <dbReference type="EMBL" id="KAI9639180.1"/>
    </source>
</evidence>
<dbReference type="PANTHER" id="PTHR48081:SF5">
    <property type="entry name" value="ALPHA_BETA HYDROLASE FOLD-3 DOMAIN-CONTAINING PROTEIN"/>
    <property type="match status" value="1"/>
</dbReference>
<dbReference type="InterPro" id="IPR050300">
    <property type="entry name" value="GDXG_lipolytic_enzyme"/>
</dbReference>
<organism evidence="6 7">
    <name type="scientific">Dioszegia hungarica</name>
    <dbReference type="NCBI Taxonomy" id="4972"/>
    <lineage>
        <taxon>Eukaryota</taxon>
        <taxon>Fungi</taxon>
        <taxon>Dikarya</taxon>
        <taxon>Basidiomycota</taxon>
        <taxon>Agaricomycotina</taxon>
        <taxon>Tremellomycetes</taxon>
        <taxon>Tremellales</taxon>
        <taxon>Bulleribasidiaceae</taxon>
        <taxon>Dioszegia</taxon>
    </lineage>
</organism>
<feature type="region of interest" description="Disordered" evidence="4">
    <location>
        <begin position="143"/>
        <end position="194"/>
    </location>
</feature>
<evidence type="ECO:0000256" key="1">
    <source>
        <dbReference type="ARBA" id="ARBA00010515"/>
    </source>
</evidence>
<comment type="caution">
    <text evidence="6">The sequence shown here is derived from an EMBL/GenBank/DDBJ whole genome shotgun (WGS) entry which is preliminary data.</text>
</comment>
<protein>
    <recommendedName>
        <fullName evidence="5">Alpha/beta hydrolase fold-3 domain-containing protein</fullName>
    </recommendedName>
</protein>
<evidence type="ECO:0000256" key="2">
    <source>
        <dbReference type="ARBA" id="ARBA00022801"/>
    </source>
</evidence>
<feature type="domain" description="Alpha/beta hydrolase fold-3" evidence="5">
    <location>
        <begin position="206"/>
        <end position="329"/>
    </location>
</feature>
<feature type="region of interest" description="Disordered" evidence="4">
    <location>
        <begin position="995"/>
        <end position="1075"/>
    </location>
</feature>
<feature type="compositionally biased region" description="Polar residues" evidence="4">
    <location>
        <begin position="864"/>
        <end position="875"/>
    </location>
</feature>
<comment type="similarity">
    <text evidence="1">Belongs to the 'GDXG' lipolytic enzyme family.</text>
</comment>
<sequence length="1229" mass="130443">MPDLLTPQTIASAGPLVIDTLLKHFLSHKSLKARSKARGDDLLYDEAFVLMKTFLESATKYPVASLQKFGQVRTPAPPAVAIHHISIPHRSLALSAEYLIKAFGGEEMAYKIAGGSKWWQVRAGAGLEAEWIVMKKDYREWERGEKGRKKSGAGAEGKRGSGSGPASGVGTPKGKEKAKVGVEKEETGESADDAGWRSEMDETRCMLYIHGGAYYWGSINTHRYTIWRYARKMRGRCFAVNYRKAPQYPFPCAIQDCLAAYLYLTRPPPGAPHRPVRPEHIIIAGDSAGGGLVLALLQILRDTEGLELPAGAVLISPWSDLTHSFPSILHNTSTDIVPPYSFIHKPSSLWPPPPPDLTNIVQSRLKSKIQQLTSHLHSHHAETSSSTTPSSSQSAAPHRPNADHASDADDGDSDDAQNPIQNIPLMGRPADLPEKLRSSQLGTKKKFSLNFGRGGADLHPTTHKGDAGHQPLPEGESGRNPSRANPADAYRRLEPRELRDKGGREDGGGVAGSGSVGGDTGKRGTGERGGATTEDGTATPKAPARGSTLAKCDYPVELTVQGEPVVIDTQIQLYATNAQLCYPLVSPVLGYMGGLCPLYVCCGDNEVLRDEIIYLAHKAANPGKYPIRDDVKAMMPHYEGIEERYGPTKVHLQVYDGTGHDLPLFSMCKSARGVFRAISTFARFVTPSASVMPTSTSTSSASAHASASTTGAGSGSAGKGFGGFSMTPYSLTRRNSTKATATPRSTGSSPRVGPADLVPSAAGSGDSRRASKVDYTELAPPLPLTAITELSISESPRTSLAPFPITTTTASSGTATASGSSGTGSTSTLAGRSDSLHIQRDIPPSESPVPMSPLSRPTVGRSLSAVSSLTNTPTEEGQPGLASPLAPAAPGVGAGASGDDAGPRWGGFEDDHNNANEGEAGHPSVYRGPQAFKDNMIRERVDPNGHLRALEPESELGAMTMPSGEIGTIKEGPAMRYLTGQYLWDKRYKRARKEVEKHRERNLRDARGKDRERIVRGVKGRYESHKARKAAEAEAEKGERGEKKGGADVEGGEGAGGESEWEDRAEGEGEGNEEQDWSWDWSWALDGETPPPSAIVSRRDTTEARKLALMADRLDSSKPTHIGGLSIWVALATFFSNVGEKEKASEALKEAKANKAGDGGRRGSDDSVDVGTDGEELGGTGTADEGEGGSHGTGTGTGAGAGVEAGLGAGEKRRGSSTLEKLGHAFGFK</sequence>
<feature type="compositionally biased region" description="Low complexity" evidence="4">
    <location>
        <begin position="877"/>
        <end position="891"/>
    </location>
</feature>
<dbReference type="Gene3D" id="3.40.50.1820">
    <property type="entry name" value="alpha/beta hydrolase"/>
    <property type="match status" value="2"/>
</dbReference>
<dbReference type="AlphaFoldDB" id="A0AA38LX32"/>
<feature type="compositionally biased region" description="Low complexity" evidence="4">
    <location>
        <begin position="690"/>
        <end position="711"/>
    </location>
</feature>
<dbReference type="PANTHER" id="PTHR48081">
    <property type="entry name" value="AB HYDROLASE SUPERFAMILY PROTEIN C4A8.06C"/>
    <property type="match status" value="1"/>
</dbReference>
<dbReference type="RefSeq" id="XP_052948957.1">
    <property type="nucleotide sequence ID" value="XM_053090608.1"/>
</dbReference>
<dbReference type="InterPro" id="IPR033140">
    <property type="entry name" value="Lipase_GDXG_put_SER_AS"/>
</dbReference>
<dbReference type="EMBL" id="JAKWFO010000001">
    <property type="protein sequence ID" value="KAI9639180.1"/>
    <property type="molecule type" value="Genomic_DNA"/>
</dbReference>
<dbReference type="Pfam" id="PF07859">
    <property type="entry name" value="Abhydrolase_3"/>
    <property type="match status" value="1"/>
</dbReference>
<evidence type="ECO:0000259" key="5">
    <source>
        <dbReference type="Pfam" id="PF07859"/>
    </source>
</evidence>
<feature type="active site" evidence="3">
    <location>
        <position position="287"/>
    </location>
</feature>
<name>A0AA38LX32_9TREE</name>
<feature type="compositionally biased region" description="Basic and acidic residues" evidence="4">
    <location>
        <begin position="173"/>
        <end position="187"/>
    </location>
</feature>
<keyword evidence="2" id="KW-0378">Hydrolase</keyword>
<evidence type="ECO:0000256" key="3">
    <source>
        <dbReference type="PROSITE-ProRule" id="PRU10038"/>
    </source>
</evidence>
<reference evidence="6" key="1">
    <citation type="journal article" date="2022" name="G3 (Bethesda)">
        <title>High quality genome of the basidiomycete yeast Dioszegia hungarica PDD-24b-2 isolated from cloud water.</title>
        <authorList>
            <person name="Jarrige D."/>
            <person name="Haridas S."/>
            <person name="Bleykasten-Grosshans C."/>
            <person name="Joly M."/>
            <person name="Nadalig T."/>
            <person name="Sancelme M."/>
            <person name="Vuilleumier S."/>
            <person name="Grigoriev I.V."/>
            <person name="Amato P."/>
            <person name="Bringel F."/>
        </authorList>
    </citation>
    <scope>NUCLEOTIDE SEQUENCE</scope>
    <source>
        <strain evidence="6">PDD-24b-2</strain>
    </source>
</reference>
<feature type="compositionally biased region" description="Polar residues" evidence="4">
    <location>
        <begin position="734"/>
        <end position="749"/>
    </location>
</feature>
<accession>A0AA38LX32</accession>
<dbReference type="InterPro" id="IPR013094">
    <property type="entry name" value="AB_hydrolase_3"/>
</dbReference>
<dbReference type="PROSITE" id="PS01174">
    <property type="entry name" value="LIPASE_GDXG_SER"/>
    <property type="match status" value="1"/>
</dbReference>
<feature type="region of interest" description="Disordered" evidence="4">
    <location>
        <begin position="370"/>
        <end position="547"/>
    </location>
</feature>
<feature type="compositionally biased region" description="Acidic residues" evidence="4">
    <location>
        <begin position="1166"/>
        <end position="1176"/>
    </location>
</feature>
<dbReference type="InterPro" id="IPR002168">
    <property type="entry name" value="Lipase_GDXG_HIS_AS"/>
</dbReference>
<dbReference type="GeneID" id="77729813"/>
<feature type="region of interest" description="Disordered" evidence="4">
    <location>
        <begin position="1149"/>
        <end position="1229"/>
    </location>
</feature>
<feature type="compositionally biased region" description="Gly residues" evidence="4">
    <location>
        <begin position="508"/>
        <end position="519"/>
    </location>
</feature>
<feature type="compositionally biased region" description="Low complexity" evidence="4">
    <location>
        <begin position="806"/>
        <end position="828"/>
    </location>
</feature>
<evidence type="ECO:0000313" key="7">
    <source>
        <dbReference type="Proteomes" id="UP001164286"/>
    </source>
</evidence>
<dbReference type="GO" id="GO:0016787">
    <property type="term" value="F:hydrolase activity"/>
    <property type="evidence" value="ECO:0007669"/>
    <property type="project" value="UniProtKB-KW"/>
</dbReference>
<feature type="region of interest" description="Disordered" evidence="4">
    <location>
        <begin position="734"/>
        <end position="772"/>
    </location>
</feature>
<feature type="compositionally biased region" description="Basic and acidic residues" evidence="4">
    <location>
        <begin position="1149"/>
        <end position="1165"/>
    </location>
</feature>
<feature type="compositionally biased region" description="Low complexity" evidence="4">
    <location>
        <begin position="530"/>
        <end position="539"/>
    </location>
</feature>
<dbReference type="InterPro" id="IPR029058">
    <property type="entry name" value="AB_hydrolase_fold"/>
</dbReference>